<evidence type="ECO:0000256" key="10">
    <source>
        <dbReference type="RuleBase" id="RU000304"/>
    </source>
</evidence>
<feature type="domain" description="Protein kinase" evidence="11">
    <location>
        <begin position="5"/>
        <end position="389"/>
    </location>
</feature>
<dbReference type="OrthoDB" id="2649at2759"/>
<feature type="binding site" evidence="9">
    <location>
        <position position="34"/>
    </location>
    <ligand>
        <name>ATP</name>
        <dbReference type="ChEBI" id="CHEBI:30616"/>
    </ligand>
</feature>
<evidence type="ECO:0000313" key="13">
    <source>
        <dbReference type="Proteomes" id="UP000242146"/>
    </source>
</evidence>
<reference evidence="12 13" key="1">
    <citation type="submission" date="2016-07" db="EMBL/GenBank/DDBJ databases">
        <title>Pervasive Adenine N6-methylation of Active Genes in Fungi.</title>
        <authorList>
            <consortium name="DOE Joint Genome Institute"/>
            <person name="Mondo S.J."/>
            <person name="Dannebaum R.O."/>
            <person name="Kuo R.C."/>
            <person name="Labutti K."/>
            <person name="Haridas S."/>
            <person name="Kuo A."/>
            <person name="Salamov A."/>
            <person name="Ahrendt S.R."/>
            <person name="Lipzen A."/>
            <person name="Sullivan W."/>
            <person name="Andreopoulos W.B."/>
            <person name="Clum A."/>
            <person name="Lindquist E."/>
            <person name="Daum C."/>
            <person name="Ramamoorthy G.K."/>
            <person name="Gryganskyi A."/>
            <person name="Culley D."/>
            <person name="Magnuson J.K."/>
            <person name="James T.Y."/>
            <person name="O'Malley M.A."/>
            <person name="Stajich J.E."/>
            <person name="Spatafora J.W."/>
            <person name="Visel A."/>
            <person name="Grigoriev I.V."/>
        </authorList>
    </citation>
    <scope>NUCLEOTIDE SEQUENCE [LARGE SCALE GENOMIC DNA]</scope>
    <source>
        <strain evidence="12 13">NRRL 3301</strain>
    </source>
</reference>
<evidence type="ECO:0000256" key="9">
    <source>
        <dbReference type="PROSITE-ProRule" id="PRU10141"/>
    </source>
</evidence>
<dbReference type="GO" id="GO:0005524">
    <property type="term" value="F:ATP binding"/>
    <property type="evidence" value="ECO:0007669"/>
    <property type="project" value="UniProtKB-UniRule"/>
</dbReference>
<dbReference type="PROSITE" id="PS00108">
    <property type="entry name" value="PROTEIN_KINASE_ST"/>
    <property type="match status" value="1"/>
</dbReference>
<dbReference type="FunFam" id="1.10.510.10:FF:000275">
    <property type="entry name" value="SRSF protein kinase 2 isoform X3"/>
    <property type="match status" value="1"/>
</dbReference>
<dbReference type="PROSITE" id="PS00107">
    <property type="entry name" value="PROTEIN_KINASE_ATP"/>
    <property type="match status" value="1"/>
</dbReference>
<gene>
    <name evidence="12" type="ORF">DM01DRAFT_1280678</name>
</gene>
<dbReference type="EC" id="2.7.11.1" evidence="1"/>
<keyword evidence="5 12" id="KW-0418">Kinase</keyword>
<dbReference type="Pfam" id="PF00069">
    <property type="entry name" value="Pkinase"/>
    <property type="match status" value="2"/>
</dbReference>
<evidence type="ECO:0000256" key="4">
    <source>
        <dbReference type="ARBA" id="ARBA00022741"/>
    </source>
</evidence>
<dbReference type="SUPFAM" id="SSF56112">
    <property type="entry name" value="Protein kinase-like (PK-like)"/>
    <property type="match status" value="1"/>
</dbReference>
<dbReference type="Gene3D" id="3.30.200.20">
    <property type="entry name" value="Phosphorylase Kinase, domain 1"/>
    <property type="match status" value="1"/>
</dbReference>
<dbReference type="PANTHER" id="PTHR47634">
    <property type="entry name" value="PROTEIN KINASE DOMAIN-CONTAINING PROTEIN-RELATED"/>
    <property type="match status" value="1"/>
</dbReference>
<proteinExistence type="inferred from homology"/>
<dbReference type="GO" id="GO:0004674">
    <property type="term" value="F:protein serine/threonine kinase activity"/>
    <property type="evidence" value="ECO:0007669"/>
    <property type="project" value="UniProtKB-KW"/>
</dbReference>
<dbReference type="InterPro" id="IPR000719">
    <property type="entry name" value="Prot_kinase_dom"/>
</dbReference>
<dbReference type="GO" id="GO:0000245">
    <property type="term" value="P:spliceosomal complex assembly"/>
    <property type="evidence" value="ECO:0007669"/>
    <property type="project" value="TreeGrafter"/>
</dbReference>
<evidence type="ECO:0000256" key="8">
    <source>
        <dbReference type="ARBA" id="ARBA00048679"/>
    </source>
</evidence>
<dbReference type="AlphaFoldDB" id="A0A1X2GTL5"/>
<evidence type="ECO:0000256" key="5">
    <source>
        <dbReference type="ARBA" id="ARBA00022777"/>
    </source>
</evidence>
<keyword evidence="2 10" id="KW-0723">Serine/threonine-protein kinase</keyword>
<comment type="similarity">
    <text evidence="10">Belongs to the protein kinase superfamily.</text>
</comment>
<evidence type="ECO:0000313" key="12">
    <source>
        <dbReference type="EMBL" id="ORX61352.1"/>
    </source>
</evidence>
<keyword evidence="13" id="KW-1185">Reference proteome</keyword>
<dbReference type="EMBL" id="MCGT01000003">
    <property type="protein sequence ID" value="ORX61352.1"/>
    <property type="molecule type" value="Genomic_DNA"/>
</dbReference>
<organism evidence="12 13">
    <name type="scientific">Hesseltinella vesiculosa</name>
    <dbReference type="NCBI Taxonomy" id="101127"/>
    <lineage>
        <taxon>Eukaryota</taxon>
        <taxon>Fungi</taxon>
        <taxon>Fungi incertae sedis</taxon>
        <taxon>Mucoromycota</taxon>
        <taxon>Mucoromycotina</taxon>
        <taxon>Mucoromycetes</taxon>
        <taxon>Mucorales</taxon>
        <taxon>Cunninghamellaceae</taxon>
        <taxon>Hesseltinella</taxon>
    </lineage>
</organism>
<evidence type="ECO:0000256" key="3">
    <source>
        <dbReference type="ARBA" id="ARBA00022679"/>
    </source>
</evidence>
<sequence>MQQRYKVQCKLGYGFFSTVWLAKDISLGHFVAVKIAKPEPAFVKTALDEINLLKRVQQKQQEQGGPAYMVTLLDHFSHEADERHGGRNHMVLVFELLGPSLLTLMKQYRFHGLPVKWVQRITHQLLEALDFLHRQCGIVHTDLKPENILITVPDPAAYIQRMLIMMDDDTNFSNASSVSASSCSTALTTVDEPFSPKLDLNLVVDTVESYCPEQKCPLDDWQELDVQIRVIDLGNACRLDDKELGRHLIQTRQYRSPEVILGVDWDQTADLWSLGCLIYEMITGTFLFDPQAGPDFSKDDDHLAGMIELLRVVPRNLMQGRYSRDFFNLKKELHRVKTLKQRRLRDVLHDTYMLPAEQADGWSSMLLRMLEMDQNKRSSALSLLSHPWLSRPL</sequence>
<dbReference type="Proteomes" id="UP000242146">
    <property type="component" value="Unassembled WGS sequence"/>
</dbReference>
<evidence type="ECO:0000259" key="11">
    <source>
        <dbReference type="PROSITE" id="PS50011"/>
    </source>
</evidence>
<dbReference type="PROSITE" id="PS50011">
    <property type="entry name" value="PROTEIN_KINASE_DOM"/>
    <property type="match status" value="1"/>
</dbReference>
<comment type="catalytic activity">
    <reaction evidence="8">
        <text>L-seryl-[protein] + ATP = O-phospho-L-seryl-[protein] + ADP + H(+)</text>
        <dbReference type="Rhea" id="RHEA:17989"/>
        <dbReference type="Rhea" id="RHEA-COMP:9863"/>
        <dbReference type="Rhea" id="RHEA-COMP:11604"/>
        <dbReference type="ChEBI" id="CHEBI:15378"/>
        <dbReference type="ChEBI" id="CHEBI:29999"/>
        <dbReference type="ChEBI" id="CHEBI:30616"/>
        <dbReference type="ChEBI" id="CHEBI:83421"/>
        <dbReference type="ChEBI" id="CHEBI:456216"/>
        <dbReference type="EC" id="2.7.11.1"/>
    </reaction>
</comment>
<evidence type="ECO:0000256" key="6">
    <source>
        <dbReference type="ARBA" id="ARBA00022840"/>
    </source>
</evidence>
<dbReference type="InterPro" id="IPR008271">
    <property type="entry name" value="Ser/Thr_kinase_AS"/>
</dbReference>
<keyword evidence="3" id="KW-0808">Transferase</keyword>
<dbReference type="InterPro" id="IPR051334">
    <property type="entry name" value="SRPK"/>
</dbReference>
<protein>
    <recommendedName>
        <fullName evidence="1">non-specific serine/threonine protein kinase</fullName>
        <ecNumber evidence="1">2.7.11.1</ecNumber>
    </recommendedName>
</protein>
<comment type="caution">
    <text evidence="12">The sequence shown here is derived from an EMBL/GenBank/DDBJ whole genome shotgun (WGS) entry which is preliminary data.</text>
</comment>
<dbReference type="SMART" id="SM00220">
    <property type="entry name" value="S_TKc"/>
    <property type="match status" value="1"/>
</dbReference>
<keyword evidence="4 9" id="KW-0547">Nucleotide-binding</keyword>
<evidence type="ECO:0000256" key="7">
    <source>
        <dbReference type="ARBA" id="ARBA00047899"/>
    </source>
</evidence>
<evidence type="ECO:0000256" key="2">
    <source>
        <dbReference type="ARBA" id="ARBA00022527"/>
    </source>
</evidence>
<name>A0A1X2GTL5_9FUNG</name>
<dbReference type="InterPro" id="IPR011009">
    <property type="entry name" value="Kinase-like_dom_sf"/>
</dbReference>
<dbReference type="InterPro" id="IPR017441">
    <property type="entry name" value="Protein_kinase_ATP_BS"/>
</dbReference>
<dbReference type="GO" id="GO:0050684">
    <property type="term" value="P:regulation of mRNA processing"/>
    <property type="evidence" value="ECO:0007669"/>
    <property type="project" value="TreeGrafter"/>
</dbReference>
<comment type="catalytic activity">
    <reaction evidence="7">
        <text>L-threonyl-[protein] + ATP = O-phospho-L-threonyl-[protein] + ADP + H(+)</text>
        <dbReference type="Rhea" id="RHEA:46608"/>
        <dbReference type="Rhea" id="RHEA-COMP:11060"/>
        <dbReference type="Rhea" id="RHEA-COMP:11605"/>
        <dbReference type="ChEBI" id="CHEBI:15378"/>
        <dbReference type="ChEBI" id="CHEBI:30013"/>
        <dbReference type="ChEBI" id="CHEBI:30616"/>
        <dbReference type="ChEBI" id="CHEBI:61977"/>
        <dbReference type="ChEBI" id="CHEBI:456216"/>
        <dbReference type="EC" id="2.7.11.1"/>
    </reaction>
</comment>
<dbReference type="PANTHER" id="PTHR47634:SF9">
    <property type="entry name" value="PROTEIN KINASE DOMAIN-CONTAINING PROTEIN-RELATED"/>
    <property type="match status" value="1"/>
</dbReference>
<keyword evidence="6 9" id="KW-0067">ATP-binding</keyword>
<dbReference type="Gene3D" id="1.10.510.10">
    <property type="entry name" value="Transferase(Phosphotransferase) domain 1"/>
    <property type="match status" value="1"/>
</dbReference>
<dbReference type="STRING" id="101127.A0A1X2GTL5"/>
<evidence type="ECO:0000256" key="1">
    <source>
        <dbReference type="ARBA" id="ARBA00012513"/>
    </source>
</evidence>
<accession>A0A1X2GTL5</accession>